<name>A0AAW0XVF8_CHEQU</name>
<dbReference type="GO" id="GO:0006364">
    <property type="term" value="P:rRNA processing"/>
    <property type="evidence" value="ECO:0007669"/>
    <property type="project" value="InterPro"/>
</dbReference>
<dbReference type="InterPro" id="IPR023799">
    <property type="entry name" value="RbfA_dom_sf"/>
</dbReference>
<accession>A0AAW0XVF8</accession>
<sequence length="377" mass="43161">MATTVLRKAAFLGCRQTMLKSIVRCQIGTSAMVQSKSSINFTRKFLLQNDGSKKRRVWHDGRMIQSPSDLDKPHGKSVISTRRLRVLNKVFMDKITEVMSTGEISAQLSGIPIEVSEVKVLPNFLGINVHWICTGTEADNQIEEILQKNAKQIRHILSQLYNIGHIPPITFVKDHRVYKLQEVERRLAVADFGDGFIPSDPVHHLKSSLVLNTKLNDNLKETINDLEVKTEDAFAEALKMSLASPASSDELVDDIPPLDLPAMRNDVLGVDTQKIYKMVQQRLVKARADHRYNQSVQECSSESLEETGDLYDTVARTKEIHQWANKYHQLCKREFRSKNEVEYLWRMSLSSSESVEEEESAEEEEDYFNEEFDLYDK</sequence>
<dbReference type="InterPro" id="IPR039212">
    <property type="entry name" value="RBFA_mitochondrial"/>
</dbReference>
<dbReference type="Pfam" id="PF02033">
    <property type="entry name" value="RBFA"/>
    <property type="match status" value="1"/>
</dbReference>
<dbReference type="InterPro" id="IPR000238">
    <property type="entry name" value="RbfA"/>
</dbReference>
<dbReference type="Gene3D" id="3.30.300.20">
    <property type="match status" value="1"/>
</dbReference>
<reference evidence="2 3" key="1">
    <citation type="journal article" date="2024" name="BMC Genomics">
        <title>Genome assembly of redclaw crayfish (Cherax quadricarinatus) provides insights into its immune adaptation and hypoxia tolerance.</title>
        <authorList>
            <person name="Liu Z."/>
            <person name="Zheng J."/>
            <person name="Li H."/>
            <person name="Fang K."/>
            <person name="Wang S."/>
            <person name="He J."/>
            <person name="Zhou D."/>
            <person name="Weng S."/>
            <person name="Chi M."/>
            <person name="Gu Z."/>
            <person name="He J."/>
            <person name="Li F."/>
            <person name="Wang M."/>
        </authorList>
    </citation>
    <scope>NUCLEOTIDE SEQUENCE [LARGE SCALE GENOMIC DNA]</scope>
    <source>
        <strain evidence="2">ZL_2023a</strain>
    </source>
</reference>
<dbReference type="PANTHER" id="PTHR14725:SF0">
    <property type="entry name" value="RIBOSOME-BINDING FACTOR A, MITOCHONDRIAL-RELATED"/>
    <property type="match status" value="1"/>
</dbReference>
<evidence type="ECO:0000256" key="1">
    <source>
        <dbReference type="SAM" id="MobiDB-lite"/>
    </source>
</evidence>
<keyword evidence="3" id="KW-1185">Reference proteome</keyword>
<proteinExistence type="predicted"/>
<evidence type="ECO:0008006" key="4">
    <source>
        <dbReference type="Google" id="ProtNLM"/>
    </source>
</evidence>
<dbReference type="EMBL" id="JARKIK010000011">
    <property type="protein sequence ID" value="KAK8748528.1"/>
    <property type="molecule type" value="Genomic_DNA"/>
</dbReference>
<dbReference type="SUPFAM" id="SSF89919">
    <property type="entry name" value="Ribosome-binding factor A, RbfA"/>
    <property type="match status" value="1"/>
</dbReference>
<organism evidence="2 3">
    <name type="scientific">Cherax quadricarinatus</name>
    <name type="common">Australian red claw crayfish</name>
    <dbReference type="NCBI Taxonomy" id="27406"/>
    <lineage>
        <taxon>Eukaryota</taxon>
        <taxon>Metazoa</taxon>
        <taxon>Ecdysozoa</taxon>
        <taxon>Arthropoda</taxon>
        <taxon>Crustacea</taxon>
        <taxon>Multicrustacea</taxon>
        <taxon>Malacostraca</taxon>
        <taxon>Eumalacostraca</taxon>
        <taxon>Eucarida</taxon>
        <taxon>Decapoda</taxon>
        <taxon>Pleocyemata</taxon>
        <taxon>Astacidea</taxon>
        <taxon>Parastacoidea</taxon>
        <taxon>Parastacidae</taxon>
        <taxon>Cherax</taxon>
    </lineage>
</organism>
<evidence type="ECO:0000313" key="2">
    <source>
        <dbReference type="EMBL" id="KAK8748528.1"/>
    </source>
</evidence>
<dbReference type="Proteomes" id="UP001445076">
    <property type="component" value="Unassembled WGS sequence"/>
</dbReference>
<dbReference type="InterPro" id="IPR015946">
    <property type="entry name" value="KH_dom-like_a/b"/>
</dbReference>
<dbReference type="AlphaFoldDB" id="A0AAW0XVF8"/>
<feature type="region of interest" description="Disordered" evidence="1">
    <location>
        <begin position="350"/>
        <end position="377"/>
    </location>
</feature>
<evidence type="ECO:0000313" key="3">
    <source>
        <dbReference type="Proteomes" id="UP001445076"/>
    </source>
</evidence>
<dbReference type="PANTHER" id="PTHR14725">
    <property type="entry name" value="RIBOSOME-BINDING FACTOR A, MITOCHONDRIAL-RELATED"/>
    <property type="match status" value="1"/>
</dbReference>
<protein>
    <recommendedName>
        <fullName evidence="4">Ribosome-binding factor A, mitochondrial</fullName>
    </recommendedName>
</protein>
<comment type="caution">
    <text evidence="2">The sequence shown here is derived from an EMBL/GenBank/DDBJ whole genome shotgun (WGS) entry which is preliminary data.</text>
</comment>
<gene>
    <name evidence="2" type="ORF">OTU49_015836</name>
</gene>
<feature type="compositionally biased region" description="Acidic residues" evidence="1">
    <location>
        <begin position="354"/>
        <end position="377"/>
    </location>
</feature>